<dbReference type="Proteomes" id="UP000243342">
    <property type="component" value="Unassembled WGS sequence"/>
</dbReference>
<evidence type="ECO:0000313" key="3">
    <source>
        <dbReference type="EMBL" id="OIV39240.1"/>
    </source>
</evidence>
<dbReference type="Pfam" id="PF00561">
    <property type="entry name" value="Abhydrolase_1"/>
    <property type="match status" value="1"/>
</dbReference>
<evidence type="ECO:0000313" key="4">
    <source>
        <dbReference type="Proteomes" id="UP000243342"/>
    </source>
</evidence>
<dbReference type="RefSeq" id="WP_071654814.1">
    <property type="nucleotide sequence ID" value="NZ_MLCF01000004.1"/>
</dbReference>
<keyword evidence="3" id="KW-0378">Hydrolase</keyword>
<dbReference type="OrthoDB" id="5422338at2"/>
<dbReference type="InterPro" id="IPR050471">
    <property type="entry name" value="AB_hydrolase"/>
</dbReference>
<accession>A0A1J7CCI8</accession>
<sequence length="400" mass="41955">MVAVGDVVQGKVAGAVEAVRRAADGNRRLGRLAGNVGLNLGLAVVGAAAGVAAERLTVGLVTRRRARAELDAVAPFGTLRGTPHLIEADDGTELYAEVEEADPAVAGEAPVTVVFSHGYCLDQDSWHFQRAALRGRVRMVFWDQRSHGRSGRGPLGDSRFERLARDLHAVVGELAPDGPLVLAGHSMGGMTVMALAAHDPELFAERVAGVALLSTTAGQWASTTLGLPGPAGRLVLRTAPAVLKLLGRQPALVERARRLSADAIAPFVKRYSFASDVDPAVARFAERMIEETPVDVVAEFLPAFYGHDTSAALEAFAGIPALVLHGDGDLLVPPDQGAAIADAVPGARFVLVEEAGHLVLLERPAQVDAELVALIEDASTTVDAEQERTSEQDGTGAARR</sequence>
<dbReference type="Gene3D" id="3.40.50.1820">
    <property type="entry name" value="alpha/beta hydrolase"/>
    <property type="match status" value="1"/>
</dbReference>
<dbReference type="AlphaFoldDB" id="A0A1J7CCI8"/>
<name>A0A1J7CCI8_9ACTN</name>
<dbReference type="InterPro" id="IPR029058">
    <property type="entry name" value="AB_hydrolase_fold"/>
</dbReference>
<dbReference type="InterPro" id="IPR000073">
    <property type="entry name" value="AB_hydrolase_1"/>
</dbReference>
<proteinExistence type="predicted"/>
<keyword evidence="4" id="KW-1185">Reference proteome</keyword>
<gene>
    <name evidence="3" type="ORF">BIV57_01770</name>
</gene>
<dbReference type="SUPFAM" id="SSF53474">
    <property type="entry name" value="alpha/beta-Hydrolases"/>
    <property type="match status" value="1"/>
</dbReference>
<comment type="caution">
    <text evidence="3">The sequence shown here is derived from an EMBL/GenBank/DDBJ whole genome shotgun (WGS) entry which is preliminary data.</text>
</comment>
<dbReference type="GO" id="GO:0016787">
    <property type="term" value="F:hydrolase activity"/>
    <property type="evidence" value="ECO:0007669"/>
    <property type="project" value="UniProtKB-KW"/>
</dbReference>
<evidence type="ECO:0000259" key="2">
    <source>
        <dbReference type="Pfam" id="PF00561"/>
    </source>
</evidence>
<dbReference type="PANTHER" id="PTHR43433">
    <property type="entry name" value="HYDROLASE, ALPHA/BETA FOLD FAMILY PROTEIN"/>
    <property type="match status" value="1"/>
</dbReference>
<organism evidence="3 4">
    <name type="scientific">Mangrovactinospora gilvigrisea</name>
    <dbReference type="NCBI Taxonomy" id="1428644"/>
    <lineage>
        <taxon>Bacteria</taxon>
        <taxon>Bacillati</taxon>
        <taxon>Actinomycetota</taxon>
        <taxon>Actinomycetes</taxon>
        <taxon>Kitasatosporales</taxon>
        <taxon>Streptomycetaceae</taxon>
        <taxon>Mangrovactinospora</taxon>
    </lineage>
</organism>
<evidence type="ECO:0000256" key="1">
    <source>
        <dbReference type="SAM" id="MobiDB-lite"/>
    </source>
</evidence>
<dbReference type="PANTHER" id="PTHR43433:SF1">
    <property type="entry name" value="BLL5160 PROTEIN"/>
    <property type="match status" value="1"/>
</dbReference>
<feature type="region of interest" description="Disordered" evidence="1">
    <location>
        <begin position="381"/>
        <end position="400"/>
    </location>
</feature>
<dbReference type="STRING" id="1428644.BIV57_01770"/>
<reference evidence="3 4" key="1">
    <citation type="submission" date="2016-10" db="EMBL/GenBank/DDBJ databases">
        <title>Genome sequence of Streptomyces gilvigriseus MUSC 26.</title>
        <authorList>
            <person name="Lee L.-H."/>
            <person name="Ser H.-L."/>
        </authorList>
    </citation>
    <scope>NUCLEOTIDE SEQUENCE [LARGE SCALE GENOMIC DNA]</scope>
    <source>
        <strain evidence="3 4">MUSC 26</strain>
    </source>
</reference>
<dbReference type="EMBL" id="MLCF01000004">
    <property type="protein sequence ID" value="OIV39240.1"/>
    <property type="molecule type" value="Genomic_DNA"/>
</dbReference>
<feature type="domain" description="AB hydrolase-1" evidence="2">
    <location>
        <begin position="112"/>
        <end position="364"/>
    </location>
</feature>
<protein>
    <submittedName>
        <fullName evidence="3">Alpha/beta hydrolase</fullName>
    </submittedName>
</protein>